<sequence length="83" mass="9351">MEDLPEILALNVRRLRRARGITQEELAHRASMDRSYLGGIERAEHKATVTTIGRLATALKVLPRDLLELPPNHPYLSQLADNP</sequence>
<evidence type="ECO:0000313" key="6">
    <source>
        <dbReference type="Proteomes" id="UP000781958"/>
    </source>
</evidence>
<dbReference type="InterPro" id="IPR050807">
    <property type="entry name" value="TransReg_Diox_bact_type"/>
</dbReference>
<organism evidence="5 6">
    <name type="scientific">Azospirillum rugosum</name>
    <dbReference type="NCBI Taxonomy" id="416170"/>
    <lineage>
        <taxon>Bacteria</taxon>
        <taxon>Pseudomonadati</taxon>
        <taxon>Pseudomonadota</taxon>
        <taxon>Alphaproteobacteria</taxon>
        <taxon>Rhodospirillales</taxon>
        <taxon>Azospirillaceae</taxon>
        <taxon>Azospirillum</taxon>
    </lineage>
</organism>
<comment type="caution">
    <text evidence="5">The sequence shown here is derived from an EMBL/GenBank/DDBJ whole genome shotgun (WGS) entry which is preliminary data.</text>
</comment>
<protein>
    <submittedName>
        <fullName evidence="5">Transcriptional regulator with XRE-family HTH domain</fullName>
    </submittedName>
</protein>
<name>A0ABS4SK94_9PROT</name>
<dbReference type="InterPro" id="IPR001387">
    <property type="entry name" value="Cro/C1-type_HTH"/>
</dbReference>
<keyword evidence="3" id="KW-0804">Transcription</keyword>
<dbReference type="Pfam" id="PF01381">
    <property type="entry name" value="HTH_3"/>
    <property type="match status" value="1"/>
</dbReference>
<dbReference type="CDD" id="cd00093">
    <property type="entry name" value="HTH_XRE"/>
    <property type="match status" value="1"/>
</dbReference>
<gene>
    <name evidence="5" type="ORF">J2851_002748</name>
</gene>
<dbReference type="InterPro" id="IPR010982">
    <property type="entry name" value="Lambda_DNA-bd_dom_sf"/>
</dbReference>
<keyword evidence="6" id="KW-1185">Reference proteome</keyword>
<dbReference type="PANTHER" id="PTHR46797">
    <property type="entry name" value="HTH-TYPE TRANSCRIPTIONAL REGULATOR"/>
    <property type="match status" value="1"/>
</dbReference>
<dbReference type="Gene3D" id="1.10.260.40">
    <property type="entry name" value="lambda repressor-like DNA-binding domains"/>
    <property type="match status" value="1"/>
</dbReference>
<reference evidence="5 6" key="1">
    <citation type="submission" date="2021-03" db="EMBL/GenBank/DDBJ databases">
        <title>Genomic Encyclopedia of Type Strains, Phase III (KMG-III): the genomes of soil and plant-associated and newly described type strains.</title>
        <authorList>
            <person name="Whitman W."/>
        </authorList>
    </citation>
    <scope>NUCLEOTIDE SEQUENCE [LARGE SCALE GENOMIC DNA]</scope>
    <source>
        <strain evidence="5 6">IMMIB AFH-6</strain>
    </source>
</reference>
<dbReference type="EMBL" id="JAGINP010000009">
    <property type="protein sequence ID" value="MBP2292966.1"/>
    <property type="molecule type" value="Genomic_DNA"/>
</dbReference>
<evidence type="ECO:0000256" key="2">
    <source>
        <dbReference type="ARBA" id="ARBA00023125"/>
    </source>
</evidence>
<proteinExistence type="predicted"/>
<evidence type="ECO:0000256" key="3">
    <source>
        <dbReference type="ARBA" id="ARBA00023163"/>
    </source>
</evidence>
<keyword evidence="2" id="KW-0238">DNA-binding</keyword>
<dbReference type="SMART" id="SM00530">
    <property type="entry name" value="HTH_XRE"/>
    <property type="match status" value="1"/>
</dbReference>
<dbReference type="Proteomes" id="UP000781958">
    <property type="component" value="Unassembled WGS sequence"/>
</dbReference>
<dbReference type="PANTHER" id="PTHR46797:SF23">
    <property type="entry name" value="HTH-TYPE TRANSCRIPTIONAL REGULATOR SUTR"/>
    <property type="match status" value="1"/>
</dbReference>
<dbReference type="SUPFAM" id="SSF47413">
    <property type="entry name" value="lambda repressor-like DNA-binding domains"/>
    <property type="match status" value="1"/>
</dbReference>
<evidence type="ECO:0000259" key="4">
    <source>
        <dbReference type="PROSITE" id="PS50943"/>
    </source>
</evidence>
<dbReference type="RefSeq" id="WP_209766837.1">
    <property type="nucleotide sequence ID" value="NZ_JAGINP010000009.1"/>
</dbReference>
<evidence type="ECO:0000256" key="1">
    <source>
        <dbReference type="ARBA" id="ARBA00023015"/>
    </source>
</evidence>
<accession>A0ABS4SK94</accession>
<feature type="domain" description="HTH cro/C1-type" evidence="4">
    <location>
        <begin position="12"/>
        <end position="66"/>
    </location>
</feature>
<dbReference type="PROSITE" id="PS50943">
    <property type="entry name" value="HTH_CROC1"/>
    <property type="match status" value="1"/>
</dbReference>
<keyword evidence="1" id="KW-0805">Transcription regulation</keyword>
<evidence type="ECO:0000313" key="5">
    <source>
        <dbReference type="EMBL" id="MBP2292966.1"/>
    </source>
</evidence>